<dbReference type="AlphaFoldDB" id="A0AAN8XI08"/>
<name>A0AAN8XI08_HALRR</name>
<keyword evidence="2" id="KW-1185">Reference proteome</keyword>
<evidence type="ECO:0000313" key="1">
    <source>
        <dbReference type="EMBL" id="KAK7084571.1"/>
    </source>
</evidence>
<feature type="non-terminal residue" evidence="1">
    <location>
        <position position="161"/>
    </location>
</feature>
<dbReference type="EMBL" id="JAXCGZ010002045">
    <property type="protein sequence ID" value="KAK7084571.1"/>
    <property type="molecule type" value="Genomic_DNA"/>
</dbReference>
<reference evidence="1 2" key="1">
    <citation type="submission" date="2023-11" db="EMBL/GenBank/DDBJ databases">
        <title>Halocaridina rubra genome assembly.</title>
        <authorList>
            <person name="Smith C."/>
        </authorList>
    </citation>
    <scope>NUCLEOTIDE SEQUENCE [LARGE SCALE GENOMIC DNA]</scope>
    <source>
        <strain evidence="1">EP-1</strain>
        <tissue evidence="1">Whole</tissue>
    </source>
</reference>
<organism evidence="1 2">
    <name type="scientific">Halocaridina rubra</name>
    <name type="common">Hawaiian red shrimp</name>
    <dbReference type="NCBI Taxonomy" id="373956"/>
    <lineage>
        <taxon>Eukaryota</taxon>
        <taxon>Metazoa</taxon>
        <taxon>Ecdysozoa</taxon>
        <taxon>Arthropoda</taxon>
        <taxon>Crustacea</taxon>
        <taxon>Multicrustacea</taxon>
        <taxon>Malacostraca</taxon>
        <taxon>Eumalacostraca</taxon>
        <taxon>Eucarida</taxon>
        <taxon>Decapoda</taxon>
        <taxon>Pleocyemata</taxon>
        <taxon>Caridea</taxon>
        <taxon>Atyoidea</taxon>
        <taxon>Atyidae</taxon>
        <taxon>Halocaridina</taxon>
    </lineage>
</organism>
<comment type="caution">
    <text evidence="1">The sequence shown here is derived from an EMBL/GenBank/DDBJ whole genome shotgun (WGS) entry which is preliminary data.</text>
</comment>
<sequence length="161" mass="17179">MYCNQGNEQGGYCAGGYPYERVKALPCTLPIVTVKVEDKEAQALVDTGCSNLASRLVKSFKGTCANVTFDGRKVDCKSVSEVELLVGEKRVKVNAVVADKIIEGIDFVMGMDVIGQLGSVMIDKHGVSFGTPHGVSLVAINSLKGNTHCVIEDKGFSAEFD</sequence>
<dbReference type="SUPFAM" id="SSF50630">
    <property type="entry name" value="Acid proteases"/>
    <property type="match status" value="1"/>
</dbReference>
<protein>
    <submittedName>
        <fullName evidence="1">Uncharacterized protein</fullName>
    </submittedName>
</protein>
<dbReference type="Gene3D" id="2.40.70.10">
    <property type="entry name" value="Acid Proteases"/>
    <property type="match status" value="1"/>
</dbReference>
<accession>A0AAN8XI08</accession>
<proteinExistence type="predicted"/>
<gene>
    <name evidence="1" type="ORF">SK128_027349</name>
</gene>
<dbReference type="InterPro" id="IPR021109">
    <property type="entry name" value="Peptidase_aspartic_dom_sf"/>
</dbReference>
<dbReference type="Proteomes" id="UP001381693">
    <property type="component" value="Unassembled WGS sequence"/>
</dbReference>
<evidence type="ECO:0000313" key="2">
    <source>
        <dbReference type="Proteomes" id="UP001381693"/>
    </source>
</evidence>